<keyword evidence="1 4" id="KW-0808">Transferase</keyword>
<evidence type="ECO:0000313" key="5">
    <source>
        <dbReference type="Proteomes" id="UP000030661"/>
    </source>
</evidence>
<organism evidence="4">
    <name type="scientific">Vecturithrix granuli</name>
    <dbReference type="NCBI Taxonomy" id="1499967"/>
    <lineage>
        <taxon>Bacteria</taxon>
        <taxon>Candidatus Moduliflexota</taxon>
        <taxon>Candidatus Vecturitrichia</taxon>
        <taxon>Candidatus Vecturitrichales</taxon>
        <taxon>Candidatus Vecturitrichaceae</taxon>
        <taxon>Candidatus Vecturithrix</taxon>
    </lineage>
</organism>
<keyword evidence="2 4" id="KW-0012">Acyltransferase</keyword>
<dbReference type="eggNOG" id="COG0204">
    <property type="taxonomic scope" value="Bacteria"/>
</dbReference>
<dbReference type="InterPro" id="IPR002123">
    <property type="entry name" value="Plipid/glycerol_acylTrfase"/>
</dbReference>
<evidence type="ECO:0000313" key="4">
    <source>
        <dbReference type="EMBL" id="GAK57111.1"/>
    </source>
</evidence>
<keyword evidence="5" id="KW-1185">Reference proteome</keyword>
<dbReference type="AlphaFoldDB" id="A0A081BXQ6"/>
<dbReference type="Pfam" id="PF01553">
    <property type="entry name" value="Acyltransferase"/>
    <property type="match status" value="1"/>
</dbReference>
<dbReference type="Proteomes" id="UP000030661">
    <property type="component" value="Unassembled WGS sequence"/>
</dbReference>
<name>A0A081BXQ6_VECG1</name>
<dbReference type="EMBL" id="DF820465">
    <property type="protein sequence ID" value="GAK57111.1"/>
    <property type="molecule type" value="Genomic_DNA"/>
</dbReference>
<dbReference type="HOGENOM" id="CLU_088175_0_0_0"/>
<accession>A0A081BXQ6</accession>
<dbReference type="GO" id="GO:0006654">
    <property type="term" value="P:phosphatidic acid biosynthetic process"/>
    <property type="evidence" value="ECO:0007669"/>
    <property type="project" value="TreeGrafter"/>
</dbReference>
<dbReference type="SMART" id="SM00563">
    <property type="entry name" value="PlsC"/>
    <property type="match status" value="1"/>
</dbReference>
<dbReference type="STRING" id="1499967.U27_04075"/>
<dbReference type="CDD" id="cd07989">
    <property type="entry name" value="LPLAT_AGPAT-like"/>
    <property type="match status" value="1"/>
</dbReference>
<proteinExistence type="predicted"/>
<gene>
    <name evidence="4" type="ORF">U27_04075</name>
</gene>
<sequence>MIMHLSYTNGIYHSPLSGLSRSGVRVPSLRFYVKFLHIVFTSYMEAKRGQYDGTRWSLSSIAILRALESVGVSFDITGVDYFRTIDGPCVFIANHMSTLETVVLPGIIQPIKDVTFIVKQNLLEYPVFKHILSARNPIAVTRKHPREDLKRVLEEGSEKLRAGISIVVFPQTTRTTEFEPGQFNTIGIKLAKRAQVPVIPIGLVSEAWGIGKLIKDFGKIDPTKSVHLAFGPPLRVQGRGDTEHEQVLDFIQSHIDEKRCRKG</sequence>
<evidence type="ECO:0000256" key="1">
    <source>
        <dbReference type="ARBA" id="ARBA00022679"/>
    </source>
</evidence>
<evidence type="ECO:0000256" key="2">
    <source>
        <dbReference type="ARBA" id="ARBA00023315"/>
    </source>
</evidence>
<dbReference type="PANTHER" id="PTHR10434:SF40">
    <property type="entry name" value="1-ACYL-SN-GLYCEROL-3-PHOSPHATE ACYLTRANSFERASE"/>
    <property type="match status" value="1"/>
</dbReference>
<evidence type="ECO:0000259" key="3">
    <source>
        <dbReference type="SMART" id="SM00563"/>
    </source>
</evidence>
<dbReference type="GO" id="GO:0003841">
    <property type="term" value="F:1-acylglycerol-3-phosphate O-acyltransferase activity"/>
    <property type="evidence" value="ECO:0007669"/>
    <property type="project" value="TreeGrafter"/>
</dbReference>
<dbReference type="SUPFAM" id="SSF69593">
    <property type="entry name" value="Glycerol-3-phosphate (1)-acyltransferase"/>
    <property type="match status" value="1"/>
</dbReference>
<protein>
    <submittedName>
        <fullName evidence="4">Phospholipid/glycerol acyltransferase</fullName>
    </submittedName>
</protein>
<reference evidence="4" key="1">
    <citation type="journal article" date="2015" name="PeerJ">
        <title>First genomic representation of candidate bacterial phylum KSB3 points to enhanced environmental sensing as a trigger of wastewater bulking.</title>
        <authorList>
            <person name="Sekiguchi Y."/>
            <person name="Ohashi A."/>
            <person name="Parks D.H."/>
            <person name="Yamauchi T."/>
            <person name="Tyson G.W."/>
            <person name="Hugenholtz P."/>
        </authorList>
    </citation>
    <scope>NUCLEOTIDE SEQUENCE [LARGE SCALE GENOMIC DNA]</scope>
</reference>
<dbReference type="PANTHER" id="PTHR10434">
    <property type="entry name" value="1-ACYL-SN-GLYCEROL-3-PHOSPHATE ACYLTRANSFERASE"/>
    <property type="match status" value="1"/>
</dbReference>
<feature type="domain" description="Phospholipid/glycerol acyltransferase" evidence="3">
    <location>
        <begin position="89"/>
        <end position="206"/>
    </location>
</feature>